<evidence type="ECO:0000256" key="1">
    <source>
        <dbReference type="SAM" id="SignalP"/>
    </source>
</evidence>
<feature type="signal peptide" evidence="1">
    <location>
        <begin position="1"/>
        <end position="17"/>
    </location>
</feature>
<accession>A0A1Z5JL77</accession>
<evidence type="ECO:0000313" key="2">
    <source>
        <dbReference type="EMBL" id="GAX14773.1"/>
    </source>
</evidence>
<evidence type="ECO:0000313" key="3">
    <source>
        <dbReference type="Proteomes" id="UP000198406"/>
    </source>
</evidence>
<comment type="caution">
    <text evidence="2">The sequence shown here is derived from an EMBL/GenBank/DDBJ whole genome shotgun (WGS) entry which is preliminary data.</text>
</comment>
<sequence>MKSIIISLFATAASVTAQLAAPEVAVYYVNVNAGENACTPEEFFYIDSKMIPDLDMALISNNFDPAKWEFTTTDPTRRKLNANCDWCKDRYSRSYCNTMFNCGFRRQLRQNDASRKLDTKELGAEMLQMCQDNVALISSRNRFLSKTCQTALAGSTCHVEFV</sequence>
<dbReference type="AlphaFoldDB" id="A0A1Z5JL77"/>
<feature type="chain" id="PRO_5013210121" evidence="1">
    <location>
        <begin position="18"/>
        <end position="162"/>
    </location>
</feature>
<dbReference type="EMBL" id="BDSP01000083">
    <property type="protein sequence ID" value="GAX14773.1"/>
    <property type="molecule type" value="Genomic_DNA"/>
</dbReference>
<dbReference type="InParanoid" id="A0A1Z5JL77"/>
<keyword evidence="1" id="KW-0732">Signal</keyword>
<protein>
    <submittedName>
        <fullName evidence="2">Uncharacterized protein</fullName>
    </submittedName>
</protein>
<proteinExistence type="predicted"/>
<dbReference type="Proteomes" id="UP000198406">
    <property type="component" value="Unassembled WGS sequence"/>
</dbReference>
<keyword evidence="3" id="KW-1185">Reference proteome</keyword>
<organism evidence="2 3">
    <name type="scientific">Fistulifera solaris</name>
    <name type="common">Oleaginous diatom</name>
    <dbReference type="NCBI Taxonomy" id="1519565"/>
    <lineage>
        <taxon>Eukaryota</taxon>
        <taxon>Sar</taxon>
        <taxon>Stramenopiles</taxon>
        <taxon>Ochrophyta</taxon>
        <taxon>Bacillariophyta</taxon>
        <taxon>Bacillariophyceae</taxon>
        <taxon>Bacillariophycidae</taxon>
        <taxon>Naviculales</taxon>
        <taxon>Naviculaceae</taxon>
        <taxon>Fistulifera</taxon>
    </lineage>
</organism>
<gene>
    <name evidence="2" type="ORF">FisN_25Lu059</name>
</gene>
<name>A0A1Z5JL77_FISSO</name>
<reference evidence="2 3" key="1">
    <citation type="journal article" date="2015" name="Plant Cell">
        <title>Oil accumulation by the oleaginous diatom Fistulifera solaris as revealed by the genome and transcriptome.</title>
        <authorList>
            <person name="Tanaka T."/>
            <person name="Maeda Y."/>
            <person name="Veluchamy A."/>
            <person name="Tanaka M."/>
            <person name="Abida H."/>
            <person name="Marechal E."/>
            <person name="Bowler C."/>
            <person name="Muto M."/>
            <person name="Sunaga Y."/>
            <person name="Tanaka M."/>
            <person name="Yoshino T."/>
            <person name="Taniguchi T."/>
            <person name="Fukuda Y."/>
            <person name="Nemoto M."/>
            <person name="Matsumoto M."/>
            <person name="Wong P.S."/>
            <person name="Aburatani S."/>
            <person name="Fujibuchi W."/>
        </authorList>
    </citation>
    <scope>NUCLEOTIDE SEQUENCE [LARGE SCALE GENOMIC DNA]</scope>
    <source>
        <strain evidence="2 3">JPCC DA0580</strain>
    </source>
</reference>